<dbReference type="GO" id="GO:0019706">
    <property type="term" value="F:protein-cysteine S-palmitoyltransferase activity"/>
    <property type="evidence" value="ECO:0007669"/>
    <property type="project" value="UniProtKB-EC"/>
</dbReference>
<keyword evidence="11" id="KW-1185">Reference proteome</keyword>
<protein>
    <recommendedName>
        <fullName evidence="8">S-acyltransferase</fullName>
        <ecNumber evidence="8">2.3.1.225</ecNumber>
    </recommendedName>
    <alternativeName>
        <fullName evidence="8">Palmitoyltransferase</fullName>
    </alternativeName>
</protein>
<dbReference type="Pfam" id="PF01529">
    <property type="entry name" value="DHHC"/>
    <property type="match status" value="1"/>
</dbReference>
<accession>A0A8S1JCC0</accession>
<organism evidence="10 11">
    <name type="scientific">Ostreobium quekettii</name>
    <dbReference type="NCBI Taxonomy" id="121088"/>
    <lineage>
        <taxon>Eukaryota</taxon>
        <taxon>Viridiplantae</taxon>
        <taxon>Chlorophyta</taxon>
        <taxon>core chlorophytes</taxon>
        <taxon>Ulvophyceae</taxon>
        <taxon>TCBD clade</taxon>
        <taxon>Bryopsidales</taxon>
        <taxon>Ostreobineae</taxon>
        <taxon>Ostreobiaceae</taxon>
        <taxon>Ostreobium</taxon>
    </lineage>
</organism>
<evidence type="ECO:0000256" key="2">
    <source>
        <dbReference type="ARBA" id="ARBA00008574"/>
    </source>
</evidence>
<dbReference type="Proteomes" id="UP000708148">
    <property type="component" value="Unassembled WGS sequence"/>
</dbReference>
<dbReference type="OrthoDB" id="331948at2759"/>
<feature type="transmembrane region" description="Helical" evidence="8">
    <location>
        <begin position="30"/>
        <end position="50"/>
    </location>
</feature>
<proteinExistence type="inferred from homology"/>
<keyword evidence="7 8" id="KW-0012">Acyltransferase</keyword>
<keyword evidence="4 8" id="KW-0812">Transmembrane</keyword>
<dbReference type="EMBL" id="CAJHUC010003128">
    <property type="protein sequence ID" value="CAD7705458.1"/>
    <property type="molecule type" value="Genomic_DNA"/>
</dbReference>
<dbReference type="PROSITE" id="PS50216">
    <property type="entry name" value="DHHC"/>
    <property type="match status" value="1"/>
</dbReference>
<evidence type="ECO:0000259" key="9">
    <source>
        <dbReference type="Pfam" id="PF01529"/>
    </source>
</evidence>
<dbReference type="GO" id="GO:0016020">
    <property type="term" value="C:membrane"/>
    <property type="evidence" value="ECO:0007669"/>
    <property type="project" value="UniProtKB-SubCell"/>
</dbReference>
<evidence type="ECO:0000256" key="1">
    <source>
        <dbReference type="ARBA" id="ARBA00004141"/>
    </source>
</evidence>
<evidence type="ECO:0000313" key="11">
    <source>
        <dbReference type="Proteomes" id="UP000708148"/>
    </source>
</evidence>
<feature type="transmembrane region" description="Helical" evidence="8">
    <location>
        <begin position="216"/>
        <end position="240"/>
    </location>
</feature>
<evidence type="ECO:0000313" key="10">
    <source>
        <dbReference type="EMBL" id="CAD7705458.1"/>
    </source>
</evidence>
<feature type="transmembrane region" description="Helical" evidence="8">
    <location>
        <begin position="180"/>
        <end position="204"/>
    </location>
</feature>
<sequence length="314" mass="35600">MPAVDAGNGMGGMGRLAWMNVFRFCKALRVLGHVMVLAVLALVGLSFYAVAVETLGRGIAHGAPHIMVLDLVLLVVFSTLVFMLVWSYFAAVLTEPGSVPEDWHPFADDETATRELQRWNTGGDTLYDRADPQRPRYCRKCHNWKPERAHHCSVSGRCILKMDHYCIWVVNCVGLLNYKFFLLFIAYTWAACLLAACILMPGLVEYFRGEKKSGSTLVFLSFVIDAAFVVSLLGFLGMHLKLLSVNCTSIEMYEKQRIHPWPYNKGWRSNFDEVFGPSWWQWLLPFHTEAERQRMMDTVLAAPLIERVGAVEDV</sequence>
<comment type="domain">
    <text evidence="8">The DHHC domain is required for palmitoyltransferase activity.</text>
</comment>
<keyword evidence="6 8" id="KW-0472">Membrane</keyword>
<dbReference type="InterPro" id="IPR001594">
    <property type="entry name" value="Palmitoyltrfase_DHHC"/>
</dbReference>
<comment type="subcellular location">
    <subcellularLocation>
        <location evidence="1">Membrane</location>
        <topology evidence="1">Multi-pass membrane protein</topology>
    </subcellularLocation>
</comment>
<evidence type="ECO:0000256" key="7">
    <source>
        <dbReference type="ARBA" id="ARBA00023315"/>
    </source>
</evidence>
<feature type="domain" description="Palmitoyltransferase DHHC" evidence="9">
    <location>
        <begin position="134"/>
        <end position="255"/>
    </location>
</feature>
<dbReference type="EC" id="2.3.1.225" evidence="8"/>
<evidence type="ECO:0000256" key="4">
    <source>
        <dbReference type="ARBA" id="ARBA00022692"/>
    </source>
</evidence>
<comment type="caution">
    <text evidence="10">The sequence shown here is derived from an EMBL/GenBank/DDBJ whole genome shotgun (WGS) entry which is preliminary data.</text>
</comment>
<dbReference type="PANTHER" id="PTHR12246">
    <property type="entry name" value="PALMITOYLTRANSFERASE ZDHHC16"/>
    <property type="match status" value="1"/>
</dbReference>
<keyword evidence="5 8" id="KW-1133">Transmembrane helix</keyword>
<feature type="transmembrane region" description="Helical" evidence="8">
    <location>
        <begin position="71"/>
        <end position="93"/>
    </location>
</feature>
<dbReference type="InterPro" id="IPR039859">
    <property type="entry name" value="PFA4/ZDH16/20/ERF2-like"/>
</dbReference>
<evidence type="ECO:0000256" key="6">
    <source>
        <dbReference type="ARBA" id="ARBA00023136"/>
    </source>
</evidence>
<dbReference type="AlphaFoldDB" id="A0A8S1JCC0"/>
<gene>
    <name evidence="10" type="ORF">OSTQU699_LOCUS10813</name>
</gene>
<name>A0A8S1JCC0_9CHLO</name>
<keyword evidence="3 8" id="KW-0808">Transferase</keyword>
<evidence type="ECO:0000256" key="5">
    <source>
        <dbReference type="ARBA" id="ARBA00022989"/>
    </source>
</evidence>
<comment type="catalytic activity">
    <reaction evidence="8">
        <text>L-cysteinyl-[protein] + hexadecanoyl-CoA = S-hexadecanoyl-L-cysteinyl-[protein] + CoA</text>
        <dbReference type="Rhea" id="RHEA:36683"/>
        <dbReference type="Rhea" id="RHEA-COMP:10131"/>
        <dbReference type="Rhea" id="RHEA-COMP:11032"/>
        <dbReference type="ChEBI" id="CHEBI:29950"/>
        <dbReference type="ChEBI" id="CHEBI:57287"/>
        <dbReference type="ChEBI" id="CHEBI:57379"/>
        <dbReference type="ChEBI" id="CHEBI:74151"/>
        <dbReference type="EC" id="2.3.1.225"/>
    </reaction>
</comment>
<evidence type="ECO:0000256" key="8">
    <source>
        <dbReference type="RuleBase" id="RU079119"/>
    </source>
</evidence>
<evidence type="ECO:0000256" key="3">
    <source>
        <dbReference type="ARBA" id="ARBA00022679"/>
    </source>
</evidence>
<comment type="similarity">
    <text evidence="2 8">Belongs to the DHHC palmitoyltransferase family.</text>
</comment>
<reference evidence="10" key="1">
    <citation type="submission" date="2020-12" db="EMBL/GenBank/DDBJ databases">
        <authorList>
            <person name="Iha C."/>
        </authorList>
    </citation>
    <scope>NUCLEOTIDE SEQUENCE</scope>
</reference>